<dbReference type="Gene3D" id="3.30.70.100">
    <property type="match status" value="1"/>
</dbReference>
<dbReference type="PROSITE" id="PS50846">
    <property type="entry name" value="HMA_2"/>
    <property type="match status" value="1"/>
</dbReference>
<proteinExistence type="predicted"/>
<dbReference type="Proteomes" id="UP000230790">
    <property type="component" value="Unassembled WGS sequence"/>
</dbReference>
<protein>
    <submittedName>
        <fullName evidence="2">Heavy metal transporter</fullName>
    </submittedName>
</protein>
<accession>A0A2M8QDS3</accession>
<comment type="caution">
    <text evidence="2">The sequence shown here is derived from an EMBL/GenBank/DDBJ whole genome shotgun (WGS) entry which is preliminary data.</text>
</comment>
<sequence>MNTKTFRIPNIGCDGCARTIQNELKDLPGVTSVQADPATKMVTVTWDEPARWDAIREKLIAIHYPPE</sequence>
<evidence type="ECO:0000259" key="1">
    <source>
        <dbReference type="PROSITE" id="PS50846"/>
    </source>
</evidence>
<feature type="domain" description="HMA" evidence="1">
    <location>
        <begin position="2"/>
        <end position="67"/>
    </location>
</feature>
<evidence type="ECO:0000313" key="2">
    <source>
        <dbReference type="EMBL" id="PJF47965.1"/>
    </source>
</evidence>
<dbReference type="Pfam" id="PF00403">
    <property type="entry name" value="HMA"/>
    <property type="match status" value="1"/>
</dbReference>
<dbReference type="EMBL" id="PGTN01000028">
    <property type="protein sequence ID" value="PJF47965.1"/>
    <property type="molecule type" value="Genomic_DNA"/>
</dbReference>
<organism evidence="2 3">
    <name type="scientific">Candidatus Thermofonsia Clade 3 bacterium</name>
    <dbReference type="NCBI Taxonomy" id="2364212"/>
    <lineage>
        <taxon>Bacteria</taxon>
        <taxon>Bacillati</taxon>
        <taxon>Chloroflexota</taxon>
        <taxon>Candidatus Thermofontia</taxon>
        <taxon>Candidatus Thermofonsia Clade 3</taxon>
    </lineage>
</organism>
<dbReference type="InterPro" id="IPR006121">
    <property type="entry name" value="HMA_dom"/>
</dbReference>
<dbReference type="AlphaFoldDB" id="A0A2M8QDS3"/>
<dbReference type="CDD" id="cd00371">
    <property type="entry name" value="HMA"/>
    <property type="match status" value="1"/>
</dbReference>
<dbReference type="GO" id="GO:0046872">
    <property type="term" value="F:metal ion binding"/>
    <property type="evidence" value="ECO:0007669"/>
    <property type="project" value="InterPro"/>
</dbReference>
<gene>
    <name evidence="2" type="ORF">CUN48_05825</name>
</gene>
<evidence type="ECO:0000313" key="3">
    <source>
        <dbReference type="Proteomes" id="UP000230790"/>
    </source>
</evidence>
<name>A0A2M8QDS3_9CHLR</name>
<dbReference type="SUPFAM" id="SSF55008">
    <property type="entry name" value="HMA, heavy metal-associated domain"/>
    <property type="match status" value="1"/>
</dbReference>
<reference evidence="2 3" key="1">
    <citation type="submission" date="2017-11" db="EMBL/GenBank/DDBJ databases">
        <title>Evolution of Phototrophy in the Chloroflexi Phylum Driven by Horizontal Gene Transfer.</title>
        <authorList>
            <person name="Ward L.M."/>
            <person name="Hemp J."/>
            <person name="Shih P.M."/>
            <person name="Mcglynn S.E."/>
            <person name="Fischer W."/>
        </authorList>
    </citation>
    <scope>NUCLEOTIDE SEQUENCE [LARGE SCALE GENOMIC DNA]</scope>
    <source>
        <strain evidence="2">JP3_7</strain>
    </source>
</reference>
<dbReference type="InterPro" id="IPR036163">
    <property type="entry name" value="HMA_dom_sf"/>
</dbReference>